<dbReference type="AlphaFoldDB" id="A0AAN6GKD9"/>
<keyword evidence="3" id="KW-1185">Reference proteome</keyword>
<name>A0AAN6GKD9_9BASI</name>
<organism evidence="2 3">
    <name type="scientific">Tilletia horrida</name>
    <dbReference type="NCBI Taxonomy" id="155126"/>
    <lineage>
        <taxon>Eukaryota</taxon>
        <taxon>Fungi</taxon>
        <taxon>Dikarya</taxon>
        <taxon>Basidiomycota</taxon>
        <taxon>Ustilaginomycotina</taxon>
        <taxon>Exobasidiomycetes</taxon>
        <taxon>Tilletiales</taxon>
        <taxon>Tilletiaceae</taxon>
        <taxon>Tilletia</taxon>
    </lineage>
</organism>
<sequence length="227" mass="24934">MSSAELESAGQHPEETQRHQTPVLASTVHPQVRDVLKDDGLAGSKMGEAMIRALELQLELHEQQDTVYRELIDERDEDIVLPIRKDTSANTTPETLEDTSAGQGSQTLFAQAAIRIATELGQANEDEAQAVIKKVPLVGTAAFRSAVFQAIRLPYPVVNRALHFASKAASLSAPSRGKDQNPHLDEIDEWIIRNEKYMRARLILDAPKTGKDVDHPTDEAVAKLGVD</sequence>
<accession>A0AAN6GKD9</accession>
<feature type="region of interest" description="Disordered" evidence="1">
    <location>
        <begin position="85"/>
        <end position="104"/>
    </location>
</feature>
<gene>
    <name evidence="2" type="ORF">OC846_006787</name>
</gene>
<dbReference type="EMBL" id="JAPDMZ010000572">
    <property type="protein sequence ID" value="KAK0542268.1"/>
    <property type="molecule type" value="Genomic_DNA"/>
</dbReference>
<evidence type="ECO:0000313" key="3">
    <source>
        <dbReference type="Proteomes" id="UP001176517"/>
    </source>
</evidence>
<dbReference type="Proteomes" id="UP001176517">
    <property type="component" value="Unassembled WGS sequence"/>
</dbReference>
<evidence type="ECO:0000256" key="1">
    <source>
        <dbReference type="SAM" id="MobiDB-lite"/>
    </source>
</evidence>
<feature type="compositionally biased region" description="Polar residues" evidence="1">
    <location>
        <begin position="88"/>
        <end position="104"/>
    </location>
</feature>
<reference evidence="2" key="1">
    <citation type="journal article" date="2023" name="PhytoFront">
        <title>Draft Genome Resources of Seven Strains of Tilletia horrida, Causal Agent of Kernel Smut of Rice.</title>
        <authorList>
            <person name="Khanal S."/>
            <person name="Antony Babu S."/>
            <person name="Zhou X.G."/>
        </authorList>
    </citation>
    <scope>NUCLEOTIDE SEQUENCE</scope>
    <source>
        <strain evidence="2">TX6</strain>
    </source>
</reference>
<evidence type="ECO:0000313" key="2">
    <source>
        <dbReference type="EMBL" id="KAK0542268.1"/>
    </source>
</evidence>
<feature type="region of interest" description="Disordered" evidence="1">
    <location>
        <begin position="1"/>
        <end position="31"/>
    </location>
</feature>
<protein>
    <submittedName>
        <fullName evidence="2">Uncharacterized protein</fullName>
    </submittedName>
</protein>
<feature type="non-terminal residue" evidence="2">
    <location>
        <position position="227"/>
    </location>
</feature>
<proteinExistence type="predicted"/>
<comment type="caution">
    <text evidence="2">The sequence shown here is derived from an EMBL/GenBank/DDBJ whole genome shotgun (WGS) entry which is preliminary data.</text>
</comment>